<dbReference type="GO" id="GO:0005829">
    <property type="term" value="C:cytosol"/>
    <property type="evidence" value="ECO:0007669"/>
    <property type="project" value="TreeGrafter"/>
</dbReference>
<dbReference type="STRING" id="56804.BAE46_08735"/>
<comment type="similarity">
    <text evidence="6">Belongs to the methyltransferase superfamily. RNA methyltransferase RsmG family.</text>
</comment>
<feature type="binding site" evidence="6">
    <location>
        <position position="85"/>
    </location>
    <ligand>
        <name>S-adenosyl-L-methionine</name>
        <dbReference type="ChEBI" id="CHEBI:59789"/>
    </ligand>
</feature>
<dbReference type="AlphaFoldDB" id="H5TDY3"/>
<keyword evidence="1 6" id="KW-0963">Cytoplasm</keyword>
<organism evidence="7 8">
    <name type="scientific">Glaciecola punicea ACAM 611</name>
    <dbReference type="NCBI Taxonomy" id="1121923"/>
    <lineage>
        <taxon>Bacteria</taxon>
        <taxon>Pseudomonadati</taxon>
        <taxon>Pseudomonadota</taxon>
        <taxon>Gammaproteobacteria</taxon>
        <taxon>Alteromonadales</taxon>
        <taxon>Alteromonadaceae</taxon>
        <taxon>Glaciecola</taxon>
    </lineage>
</organism>
<keyword evidence="5 6" id="KW-0949">S-adenosyl-L-methionine</keyword>
<dbReference type="Gene3D" id="3.40.50.150">
    <property type="entry name" value="Vaccinia Virus protein VP39"/>
    <property type="match status" value="1"/>
</dbReference>
<dbReference type="NCBIfam" id="TIGR00138">
    <property type="entry name" value="rsmG_gidB"/>
    <property type="match status" value="1"/>
</dbReference>
<evidence type="ECO:0000256" key="4">
    <source>
        <dbReference type="ARBA" id="ARBA00022679"/>
    </source>
</evidence>
<evidence type="ECO:0000313" key="8">
    <source>
        <dbReference type="Proteomes" id="UP000053586"/>
    </source>
</evidence>
<dbReference type="eggNOG" id="COG0357">
    <property type="taxonomic scope" value="Bacteria"/>
</dbReference>
<dbReference type="HAMAP" id="MF_00074">
    <property type="entry name" value="16SrRNA_methyltr_G"/>
    <property type="match status" value="1"/>
</dbReference>
<proteinExistence type="inferred from homology"/>
<dbReference type="RefSeq" id="WP_006006726.1">
    <property type="nucleotide sequence ID" value="NZ_BAET01000030.1"/>
</dbReference>
<evidence type="ECO:0000256" key="5">
    <source>
        <dbReference type="ARBA" id="ARBA00022691"/>
    </source>
</evidence>
<dbReference type="OrthoDB" id="9808773at2"/>
<evidence type="ECO:0000256" key="2">
    <source>
        <dbReference type="ARBA" id="ARBA00022552"/>
    </source>
</evidence>
<dbReference type="Proteomes" id="UP000053586">
    <property type="component" value="Unassembled WGS sequence"/>
</dbReference>
<dbReference type="PANTHER" id="PTHR31760:SF0">
    <property type="entry name" value="S-ADENOSYL-L-METHIONINE-DEPENDENT METHYLTRANSFERASES SUPERFAMILY PROTEIN"/>
    <property type="match status" value="1"/>
</dbReference>
<keyword evidence="8" id="KW-1185">Reference proteome</keyword>
<dbReference type="SUPFAM" id="SSF53335">
    <property type="entry name" value="S-adenosyl-L-methionine-dependent methyltransferases"/>
    <property type="match status" value="1"/>
</dbReference>
<reference evidence="7 8" key="2">
    <citation type="journal article" date="2017" name="Antonie Van Leeuwenhoek">
        <title>Rhizobium rhizosphaerae sp. nov., a novel species isolated from rice rhizosphere.</title>
        <authorList>
            <person name="Zhao J.J."/>
            <person name="Zhang J."/>
            <person name="Zhang R.J."/>
            <person name="Zhang C.W."/>
            <person name="Yin H.Q."/>
            <person name="Zhang X.X."/>
        </authorList>
    </citation>
    <scope>NUCLEOTIDE SEQUENCE [LARGE SCALE GENOMIC DNA]</scope>
    <source>
        <strain evidence="7 8">ACAM 611</strain>
    </source>
</reference>
<keyword evidence="3 6" id="KW-0489">Methyltransferase</keyword>
<sequence length="214" mass="24250">MDELTQSLHIQFDELSPQLDFEVSETQKRQLIEFVLLLHKWNKAYNLSSVRKPSEMLIKHIFDSIVVSPYLTGSHIADVGTGPGLPGIPLAIMCPHKTFTLIDSLGKRVVFMKQAIHALGLKNVSPIQSRVEDITPQKYFDLVLSRAFASLNDMLRWCSHLLDDDGQFLALKGQLHQQELNEIPVHFTLVQSIPLLIPSLEGERHLVLLKKNVQ</sequence>
<evidence type="ECO:0000256" key="6">
    <source>
        <dbReference type="HAMAP-Rule" id="MF_00074"/>
    </source>
</evidence>
<name>H5TDY3_9ALTE</name>
<comment type="caution">
    <text evidence="7">The sequence shown here is derived from an EMBL/GenBank/DDBJ whole genome shotgun (WGS) entry which is preliminary data.</text>
</comment>
<dbReference type="GO" id="GO:0070043">
    <property type="term" value="F:rRNA (guanine-N7-)-methyltransferase activity"/>
    <property type="evidence" value="ECO:0007669"/>
    <property type="project" value="UniProtKB-UniRule"/>
</dbReference>
<dbReference type="PANTHER" id="PTHR31760">
    <property type="entry name" value="S-ADENOSYL-L-METHIONINE-DEPENDENT METHYLTRANSFERASES SUPERFAMILY PROTEIN"/>
    <property type="match status" value="1"/>
</dbReference>
<protein>
    <recommendedName>
        <fullName evidence="6">Ribosomal RNA small subunit methyltransferase G</fullName>
        <ecNumber evidence="6">2.1.1.170</ecNumber>
    </recommendedName>
    <alternativeName>
        <fullName evidence="6">16S rRNA 7-methylguanosine methyltransferase</fullName>
        <shortName evidence="6">16S rRNA m7G methyltransferase</shortName>
    </alternativeName>
</protein>
<keyword evidence="2 6" id="KW-0698">rRNA processing</keyword>
<comment type="subcellular location">
    <subcellularLocation>
        <location evidence="6">Cytoplasm</location>
    </subcellularLocation>
</comment>
<feature type="binding site" evidence="6">
    <location>
        <position position="80"/>
    </location>
    <ligand>
        <name>S-adenosyl-L-methionine</name>
        <dbReference type="ChEBI" id="CHEBI:59789"/>
    </ligand>
</feature>
<dbReference type="EC" id="2.1.1.170" evidence="6"/>
<dbReference type="InterPro" id="IPR003682">
    <property type="entry name" value="rRNA_ssu_MeTfrase_G"/>
</dbReference>
<dbReference type="CDD" id="cd02440">
    <property type="entry name" value="AdoMet_MTases"/>
    <property type="match status" value="1"/>
</dbReference>
<evidence type="ECO:0000256" key="1">
    <source>
        <dbReference type="ARBA" id="ARBA00022490"/>
    </source>
</evidence>
<evidence type="ECO:0000256" key="3">
    <source>
        <dbReference type="ARBA" id="ARBA00022603"/>
    </source>
</evidence>
<dbReference type="EMBL" id="BAET01000030">
    <property type="protein sequence ID" value="GAB56510.1"/>
    <property type="molecule type" value="Genomic_DNA"/>
</dbReference>
<dbReference type="InterPro" id="IPR029063">
    <property type="entry name" value="SAM-dependent_MTases_sf"/>
</dbReference>
<feature type="binding site" evidence="6">
    <location>
        <begin position="131"/>
        <end position="132"/>
    </location>
    <ligand>
        <name>S-adenosyl-L-methionine</name>
        <dbReference type="ChEBI" id="CHEBI:59789"/>
    </ligand>
</feature>
<comment type="caution">
    <text evidence="6">Lacks conserved residue(s) required for the propagation of feature annotation.</text>
</comment>
<gene>
    <name evidence="6 7" type="primary">rsmG</name>
    <name evidence="7" type="ORF">GPUN_2395</name>
</gene>
<keyword evidence="4 6" id="KW-0808">Transferase</keyword>
<accession>H5TDY3</accession>
<dbReference type="PIRSF" id="PIRSF003078">
    <property type="entry name" value="GidB"/>
    <property type="match status" value="1"/>
</dbReference>
<evidence type="ECO:0000313" key="7">
    <source>
        <dbReference type="EMBL" id="GAB56510.1"/>
    </source>
</evidence>
<comment type="catalytic activity">
    <reaction evidence="6">
        <text>guanosine(527) in 16S rRNA + S-adenosyl-L-methionine = N(7)-methylguanosine(527) in 16S rRNA + S-adenosyl-L-homocysteine</text>
        <dbReference type="Rhea" id="RHEA:42732"/>
        <dbReference type="Rhea" id="RHEA-COMP:10209"/>
        <dbReference type="Rhea" id="RHEA-COMP:10210"/>
        <dbReference type="ChEBI" id="CHEBI:57856"/>
        <dbReference type="ChEBI" id="CHEBI:59789"/>
        <dbReference type="ChEBI" id="CHEBI:74269"/>
        <dbReference type="ChEBI" id="CHEBI:74480"/>
        <dbReference type="EC" id="2.1.1.170"/>
    </reaction>
</comment>
<comment type="function">
    <text evidence="6">Specifically methylates the N7 position of guanine in position 527 of 16S rRNA.</text>
</comment>
<dbReference type="Pfam" id="PF02527">
    <property type="entry name" value="GidB"/>
    <property type="match status" value="1"/>
</dbReference>
<reference evidence="7 8" key="1">
    <citation type="journal article" date="2012" name="J. Bacteriol.">
        <title>Genome sequence of proteorhodopsin-containing sea ice bacterium Glaciecola punicea ACAM 611T.</title>
        <authorList>
            <person name="Qin Q.-L."/>
            <person name="Xie B.-B."/>
            <person name="Shu Y.-L."/>
            <person name="Rong J.-C."/>
            <person name="Zhao D.-L."/>
            <person name="Zhang X.-Y."/>
            <person name="Chen X.-L."/>
            <person name="Zhou B.-C."/>
            <person name="Zhanga Y.-Z."/>
        </authorList>
    </citation>
    <scope>NUCLEOTIDE SEQUENCE [LARGE SCALE GENOMIC DNA]</scope>
    <source>
        <strain evidence="7 8">ACAM 611</strain>
    </source>
</reference>
<feature type="binding site" evidence="6">
    <location>
        <position position="146"/>
    </location>
    <ligand>
        <name>S-adenosyl-L-methionine</name>
        <dbReference type="ChEBI" id="CHEBI:59789"/>
    </ligand>
</feature>